<feature type="compositionally biased region" description="Acidic residues" evidence="1">
    <location>
        <begin position="594"/>
        <end position="605"/>
    </location>
</feature>
<feature type="compositionally biased region" description="Basic and acidic residues" evidence="1">
    <location>
        <begin position="631"/>
        <end position="645"/>
    </location>
</feature>
<feature type="compositionally biased region" description="Polar residues" evidence="1">
    <location>
        <begin position="650"/>
        <end position="660"/>
    </location>
</feature>
<dbReference type="GeneID" id="24100893"/>
<feature type="compositionally biased region" description="Basic and acidic residues" evidence="1">
    <location>
        <begin position="264"/>
        <end position="280"/>
    </location>
</feature>
<name>J4I2E0_9APHY</name>
<organism evidence="2 3">
    <name type="scientific">Fibroporia radiculosa</name>
    <dbReference type="NCBI Taxonomy" id="599839"/>
    <lineage>
        <taxon>Eukaryota</taxon>
        <taxon>Fungi</taxon>
        <taxon>Dikarya</taxon>
        <taxon>Basidiomycota</taxon>
        <taxon>Agaricomycotina</taxon>
        <taxon>Agaricomycetes</taxon>
        <taxon>Polyporales</taxon>
        <taxon>Fibroporiaceae</taxon>
        <taxon>Fibroporia</taxon>
    </lineage>
</organism>
<feature type="compositionally biased region" description="Polar residues" evidence="1">
    <location>
        <begin position="293"/>
        <end position="320"/>
    </location>
</feature>
<evidence type="ECO:0000313" key="3">
    <source>
        <dbReference type="Proteomes" id="UP000006352"/>
    </source>
</evidence>
<feature type="compositionally biased region" description="Low complexity" evidence="1">
    <location>
        <begin position="208"/>
        <end position="226"/>
    </location>
</feature>
<feature type="region of interest" description="Disordered" evidence="1">
    <location>
        <begin position="562"/>
        <end position="581"/>
    </location>
</feature>
<feature type="region of interest" description="Disordered" evidence="1">
    <location>
        <begin position="155"/>
        <end position="340"/>
    </location>
</feature>
<feature type="compositionally biased region" description="Polar residues" evidence="1">
    <location>
        <begin position="17"/>
        <end position="33"/>
    </location>
</feature>
<dbReference type="EMBL" id="HE797218">
    <property type="protein sequence ID" value="CCM05982.1"/>
    <property type="molecule type" value="Genomic_DNA"/>
</dbReference>
<feature type="compositionally biased region" description="Basic and acidic residues" evidence="1">
    <location>
        <begin position="97"/>
        <end position="108"/>
    </location>
</feature>
<dbReference type="AlphaFoldDB" id="J4I2E0"/>
<sequence>MKPSSSRVQLPMELPSSRVQRQAEPSSSRTKLQTEYVPSRLRRYDDIGRTGAIRSSSKLQRNPDASWSGAAARSRRNNATRENYPLSHAGVPMRRLRGSDGQRLERLGRQSRPRRRHPNGSTVQDPPLPLQPSVVSLGGREFEDHGNGIYVSHSVAQSSSGREHSHEVPQAPLVPTRSPTPEPHAPLLGCQELPPLSALGLSGIEGHSSSSTLEGRSSSPTRPSTPQQHSLSPPQSGTTMVHTSSPKGSRTSQTETILPTSETRGAREEIDRPLGAKHSEAVTQRVLYGSIPGHQQESPPRPSNSITPLALPQSSSNQAAPSHAESFRAPNESFAHPLNTRSVPDTLIDMEVDPPPQVFQHGPDPADWHSKDWEYGAFPAPRHSHSIGRGHRRSRAPYRSPVRVTMRPVLGRTVTQSAPASGYRRPSYVTSSSSIPSAVTAHSVLTTLDHVRERRDARRGIPPILRSGMRPMLTRLMNGTGSWGRRSALTLYGVPRKVLSRVKEALGSDEMIVDPVSPRQDPATARNSLHPIAPTALVTPPAAMMEVDENLPCILPGSQFEHVKSREGDSDVQLEPASSLDSAAGSIQHVEAVANEEADDTSDSEATEREANSTIDGQATRSKADGALGDAKPDDAEASSERTRDAPANVSISSAASRKTANGPLANVPEAKAAPSDELGGSSTNPVVPHLTIANVPNDAAAPTMEANAATRQLADMLRYA</sequence>
<keyword evidence="3" id="KW-1185">Reference proteome</keyword>
<feature type="region of interest" description="Disordered" evidence="1">
    <location>
        <begin position="1"/>
        <end position="141"/>
    </location>
</feature>
<dbReference type="HOGENOM" id="CLU_383575_0_0_1"/>
<gene>
    <name evidence="2" type="ORF">FIBRA_08223</name>
</gene>
<evidence type="ECO:0000256" key="1">
    <source>
        <dbReference type="SAM" id="MobiDB-lite"/>
    </source>
</evidence>
<proteinExistence type="predicted"/>
<feature type="compositionally biased region" description="Polar residues" evidence="1">
    <location>
        <begin position="227"/>
        <end position="263"/>
    </location>
</feature>
<accession>J4I2E0</accession>
<protein>
    <submittedName>
        <fullName evidence="2">Uncharacterized protein</fullName>
    </submittedName>
</protein>
<feature type="compositionally biased region" description="Polar residues" evidence="1">
    <location>
        <begin position="612"/>
        <end position="621"/>
    </location>
</feature>
<feature type="region of interest" description="Disordered" evidence="1">
    <location>
        <begin position="594"/>
        <end position="690"/>
    </location>
</feature>
<feature type="compositionally biased region" description="Basic residues" evidence="1">
    <location>
        <begin position="109"/>
        <end position="118"/>
    </location>
</feature>
<dbReference type="RefSeq" id="XP_012185265.1">
    <property type="nucleotide sequence ID" value="XM_012329875.1"/>
</dbReference>
<reference evidence="2 3" key="1">
    <citation type="journal article" date="2012" name="Appl. Environ. Microbiol.">
        <title>Short-read sequencing for genomic analysis of the brown rot fungus Fibroporia radiculosa.</title>
        <authorList>
            <person name="Tang J.D."/>
            <person name="Perkins A.D."/>
            <person name="Sonstegard T.S."/>
            <person name="Schroeder S.G."/>
            <person name="Burgess S.C."/>
            <person name="Diehl S.V."/>
        </authorList>
    </citation>
    <scope>NUCLEOTIDE SEQUENCE [LARGE SCALE GENOMIC DNA]</scope>
    <source>
        <strain evidence="2 3">TFFH 294</strain>
    </source>
</reference>
<dbReference type="Proteomes" id="UP000006352">
    <property type="component" value="Unassembled WGS sequence"/>
</dbReference>
<dbReference type="InParanoid" id="J4I2E0"/>
<evidence type="ECO:0000313" key="2">
    <source>
        <dbReference type="EMBL" id="CCM05982.1"/>
    </source>
</evidence>